<feature type="compositionally biased region" description="Basic and acidic residues" evidence="1">
    <location>
        <begin position="30"/>
        <end position="61"/>
    </location>
</feature>
<accession>A0A6A6E2H6</accession>
<dbReference type="AlphaFoldDB" id="A0A6A6E2H6"/>
<feature type="compositionally biased region" description="Basic residues" evidence="1">
    <location>
        <begin position="89"/>
        <end position="98"/>
    </location>
</feature>
<evidence type="ECO:0000313" key="2">
    <source>
        <dbReference type="EMBL" id="KAF2186157.1"/>
    </source>
</evidence>
<evidence type="ECO:0000256" key="1">
    <source>
        <dbReference type="SAM" id="MobiDB-lite"/>
    </source>
</evidence>
<organism evidence="2 3">
    <name type="scientific">Zopfia rhizophila CBS 207.26</name>
    <dbReference type="NCBI Taxonomy" id="1314779"/>
    <lineage>
        <taxon>Eukaryota</taxon>
        <taxon>Fungi</taxon>
        <taxon>Dikarya</taxon>
        <taxon>Ascomycota</taxon>
        <taxon>Pezizomycotina</taxon>
        <taxon>Dothideomycetes</taxon>
        <taxon>Dothideomycetes incertae sedis</taxon>
        <taxon>Zopfiaceae</taxon>
        <taxon>Zopfia</taxon>
    </lineage>
</organism>
<feature type="region of interest" description="Disordered" evidence="1">
    <location>
        <begin position="1"/>
        <end position="112"/>
    </location>
</feature>
<feature type="compositionally biased region" description="Polar residues" evidence="1">
    <location>
        <begin position="102"/>
        <end position="112"/>
    </location>
</feature>
<gene>
    <name evidence="2" type="ORF">K469DRAFT_687165</name>
</gene>
<dbReference type="Proteomes" id="UP000800200">
    <property type="component" value="Unassembled WGS sequence"/>
</dbReference>
<dbReference type="EMBL" id="ML994630">
    <property type="protein sequence ID" value="KAF2186157.1"/>
    <property type="molecule type" value="Genomic_DNA"/>
</dbReference>
<name>A0A6A6E2H6_9PEZI</name>
<keyword evidence="3" id="KW-1185">Reference proteome</keyword>
<protein>
    <submittedName>
        <fullName evidence="2">Uncharacterized protein</fullName>
    </submittedName>
</protein>
<sequence>MDPNLDPAKDKDRDTIVVASEYENGGEGGRASEDSTEEKMTQQDGEEKTKTDLRNYLEQKSNEATMSPGKMPKRKKEGAKGPTKTPQKIPKRKSKRFLGSRQLPNRSLLQIR</sequence>
<reference evidence="2" key="1">
    <citation type="journal article" date="2020" name="Stud. Mycol.">
        <title>101 Dothideomycetes genomes: a test case for predicting lifestyles and emergence of pathogens.</title>
        <authorList>
            <person name="Haridas S."/>
            <person name="Albert R."/>
            <person name="Binder M."/>
            <person name="Bloem J."/>
            <person name="Labutti K."/>
            <person name="Salamov A."/>
            <person name="Andreopoulos B."/>
            <person name="Baker S."/>
            <person name="Barry K."/>
            <person name="Bills G."/>
            <person name="Bluhm B."/>
            <person name="Cannon C."/>
            <person name="Castanera R."/>
            <person name="Culley D."/>
            <person name="Daum C."/>
            <person name="Ezra D."/>
            <person name="Gonzalez J."/>
            <person name="Henrissat B."/>
            <person name="Kuo A."/>
            <person name="Liang C."/>
            <person name="Lipzen A."/>
            <person name="Lutzoni F."/>
            <person name="Magnuson J."/>
            <person name="Mondo S."/>
            <person name="Nolan M."/>
            <person name="Ohm R."/>
            <person name="Pangilinan J."/>
            <person name="Park H.-J."/>
            <person name="Ramirez L."/>
            <person name="Alfaro M."/>
            <person name="Sun H."/>
            <person name="Tritt A."/>
            <person name="Yoshinaga Y."/>
            <person name="Zwiers L.-H."/>
            <person name="Turgeon B."/>
            <person name="Goodwin S."/>
            <person name="Spatafora J."/>
            <person name="Crous P."/>
            <person name="Grigoriev I."/>
        </authorList>
    </citation>
    <scope>NUCLEOTIDE SEQUENCE</scope>
    <source>
        <strain evidence="2">CBS 207.26</strain>
    </source>
</reference>
<evidence type="ECO:0000313" key="3">
    <source>
        <dbReference type="Proteomes" id="UP000800200"/>
    </source>
</evidence>
<proteinExistence type="predicted"/>